<evidence type="ECO:0000313" key="3">
    <source>
        <dbReference type="Proteomes" id="UP000585474"/>
    </source>
</evidence>
<dbReference type="EMBL" id="BJWL01000015">
    <property type="protein sequence ID" value="GFZ02411.1"/>
    <property type="molecule type" value="Genomic_DNA"/>
</dbReference>
<dbReference type="AlphaFoldDB" id="A0A7J0FUQ6"/>
<reference evidence="2 3" key="1">
    <citation type="submission" date="2019-07" db="EMBL/GenBank/DDBJ databases">
        <title>De Novo Assembly of kiwifruit Actinidia rufa.</title>
        <authorList>
            <person name="Sugita-Konishi S."/>
            <person name="Sato K."/>
            <person name="Mori E."/>
            <person name="Abe Y."/>
            <person name="Kisaki G."/>
            <person name="Hamano K."/>
            <person name="Suezawa K."/>
            <person name="Otani M."/>
            <person name="Fukuda T."/>
            <person name="Manabe T."/>
            <person name="Gomi K."/>
            <person name="Tabuchi M."/>
            <person name="Akimitsu K."/>
            <person name="Kataoka I."/>
        </authorList>
    </citation>
    <scope>NUCLEOTIDE SEQUENCE [LARGE SCALE GENOMIC DNA]</scope>
    <source>
        <strain evidence="3">cv. Fuchu</strain>
    </source>
</reference>
<evidence type="ECO:0000256" key="1">
    <source>
        <dbReference type="SAM" id="MobiDB-lite"/>
    </source>
</evidence>
<feature type="compositionally biased region" description="Basic and acidic residues" evidence="1">
    <location>
        <begin position="193"/>
        <end position="205"/>
    </location>
</feature>
<feature type="region of interest" description="Disordered" evidence="1">
    <location>
        <begin position="1"/>
        <end position="20"/>
    </location>
</feature>
<comment type="caution">
    <text evidence="2">The sequence shown here is derived from an EMBL/GenBank/DDBJ whole genome shotgun (WGS) entry which is preliminary data.</text>
</comment>
<sequence length="361" mass="41057">MHLRNRLLPRPSTNSLVPNQAHTMADNSQAPNIEGLHREMHGIAEQIRIMNENNACLIQHLATNNPPSPATPIPLEIEWSHCSRRSGNYESQNRQSTASETSRWTCEVRDEMIRIRGRSPRREDREPICRGRSTTQKIRNLDARIDAINTGANAYVTVDALVRQAEPPFTDRIMKTSVSSKFKPPSQLGTYDGKIDPIDHLDSSPKRREKFERLRKEIQPGCVRGGGVSEKVVLMAMMEGLCPGLLFDSLSKNVLKTQSVLQNKVDKYISAEEPAKTKRRRSNRDVKRKTNDRRLRTPPHLPNLVLPPLNTTIAQVLTEIKHEEFVKWPRKIKTDPHCVLKVNIHCESVMVASKKKTPSED</sequence>
<name>A0A7J0FUQ6_9ERIC</name>
<evidence type="ECO:0000313" key="2">
    <source>
        <dbReference type="EMBL" id="GFZ02411.1"/>
    </source>
</evidence>
<keyword evidence="3" id="KW-1185">Reference proteome</keyword>
<protein>
    <submittedName>
        <fullName evidence="2">Uncharacterized protein</fullName>
    </submittedName>
</protein>
<organism evidence="2 3">
    <name type="scientific">Actinidia rufa</name>
    <dbReference type="NCBI Taxonomy" id="165716"/>
    <lineage>
        <taxon>Eukaryota</taxon>
        <taxon>Viridiplantae</taxon>
        <taxon>Streptophyta</taxon>
        <taxon>Embryophyta</taxon>
        <taxon>Tracheophyta</taxon>
        <taxon>Spermatophyta</taxon>
        <taxon>Magnoliopsida</taxon>
        <taxon>eudicotyledons</taxon>
        <taxon>Gunneridae</taxon>
        <taxon>Pentapetalae</taxon>
        <taxon>asterids</taxon>
        <taxon>Ericales</taxon>
        <taxon>Actinidiaceae</taxon>
        <taxon>Actinidia</taxon>
    </lineage>
</organism>
<gene>
    <name evidence="2" type="ORF">Acr_15g0010190</name>
</gene>
<proteinExistence type="predicted"/>
<feature type="compositionally biased region" description="Basic and acidic residues" evidence="1">
    <location>
        <begin position="283"/>
        <end position="295"/>
    </location>
</feature>
<accession>A0A7J0FUQ6</accession>
<feature type="compositionally biased region" description="Polar residues" evidence="1">
    <location>
        <begin position="11"/>
        <end position="20"/>
    </location>
</feature>
<feature type="region of interest" description="Disordered" evidence="1">
    <location>
        <begin position="273"/>
        <end position="302"/>
    </location>
</feature>
<dbReference type="Proteomes" id="UP000585474">
    <property type="component" value="Unassembled WGS sequence"/>
</dbReference>
<feature type="region of interest" description="Disordered" evidence="1">
    <location>
        <begin position="178"/>
        <end position="205"/>
    </location>
</feature>
<dbReference type="OrthoDB" id="1740536at2759"/>